<evidence type="ECO:0000256" key="2">
    <source>
        <dbReference type="ARBA" id="ARBA00022475"/>
    </source>
</evidence>
<evidence type="ECO:0000256" key="1">
    <source>
        <dbReference type="ARBA" id="ARBA00004651"/>
    </source>
</evidence>
<evidence type="ECO:0000256" key="5">
    <source>
        <dbReference type="ARBA" id="ARBA00023136"/>
    </source>
</evidence>
<dbReference type="PANTHER" id="PTHR30250">
    <property type="entry name" value="PST FAMILY PREDICTED COLANIC ACID TRANSPORTER"/>
    <property type="match status" value="1"/>
</dbReference>
<evidence type="ECO:0000313" key="7">
    <source>
        <dbReference type="EMBL" id="HIS35454.1"/>
    </source>
</evidence>
<comment type="subcellular location">
    <subcellularLocation>
        <location evidence="1">Cell membrane</location>
        <topology evidence="1">Multi-pass membrane protein</topology>
    </subcellularLocation>
</comment>
<dbReference type="Pfam" id="PF01943">
    <property type="entry name" value="Polysacc_synt"/>
    <property type="match status" value="1"/>
</dbReference>
<feature type="transmembrane region" description="Helical" evidence="6">
    <location>
        <begin position="264"/>
        <end position="286"/>
    </location>
</feature>
<dbReference type="AlphaFoldDB" id="A0A9D1EXG6"/>
<feature type="transmembrane region" description="Helical" evidence="6">
    <location>
        <begin position="93"/>
        <end position="115"/>
    </location>
</feature>
<evidence type="ECO:0000313" key="8">
    <source>
        <dbReference type="Proteomes" id="UP000823928"/>
    </source>
</evidence>
<keyword evidence="4 6" id="KW-1133">Transmembrane helix</keyword>
<feature type="transmembrane region" description="Helical" evidence="6">
    <location>
        <begin position="54"/>
        <end position="81"/>
    </location>
</feature>
<gene>
    <name evidence="7" type="ORF">IAC10_02320</name>
</gene>
<keyword evidence="3 6" id="KW-0812">Transmembrane</keyword>
<feature type="transmembrane region" description="Helical" evidence="6">
    <location>
        <begin position="427"/>
        <end position="449"/>
    </location>
</feature>
<feature type="transmembrane region" description="Helical" evidence="6">
    <location>
        <begin position="127"/>
        <end position="146"/>
    </location>
</feature>
<dbReference type="InterPro" id="IPR002797">
    <property type="entry name" value="Polysacc_synth"/>
</dbReference>
<keyword evidence="2" id="KW-1003">Cell membrane</keyword>
<reference evidence="7" key="1">
    <citation type="submission" date="2020-10" db="EMBL/GenBank/DDBJ databases">
        <authorList>
            <person name="Gilroy R."/>
        </authorList>
    </citation>
    <scope>NUCLEOTIDE SEQUENCE</scope>
    <source>
        <strain evidence="7">6276</strain>
    </source>
</reference>
<feature type="transmembrane region" description="Helical" evidence="6">
    <location>
        <begin position="307"/>
        <end position="324"/>
    </location>
</feature>
<feature type="transmembrane region" description="Helical" evidence="6">
    <location>
        <begin position="30"/>
        <end position="48"/>
    </location>
</feature>
<comment type="caution">
    <text evidence="7">The sequence shown here is derived from an EMBL/GenBank/DDBJ whole genome shotgun (WGS) entry which is preliminary data.</text>
</comment>
<accession>A0A9D1EXG6</accession>
<reference evidence="7" key="2">
    <citation type="journal article" date="2021" name="PeerJ">
        <title>Extensive microbial diversity within the chicken gut microbiome revealed by metagenomics and culture.</title>
        <authorList>
            <person name="Gilroy R."/>
            <person name="Ravi A."/>
            <person name="Getino M."/>
            <person name="Pursley I."/>
            <person name="Horton D.L."/>
            <person name="Alikhan N.F."/>
            <person name="Baker D."/>
            <person name="Gharbi K."/>
            <person name="Hall N."/>
            <person name="Watson M."/>
            <person name="Adriaenssens E.M."/>
            <person name="Foster-Nyarko E."/>
            <person name="Jarju S."/>
            <person name="Secka A."/>
            <person name="Antonio M."/>
            <person name="Oren A."/>
            <person name="Chaudhuri R.R."/>
            <person name="La Ragione R."/>
            <person name="Hildebrand F."/>
            <person name="Pallen M.J."/>
        </authorList>
    </citation>
    <scope>NUCLEOTIDE SEQUENCE</scope>
    <source>
        <strain evidence="7">6276</strain>
    </source>
</reference>
<evidence type="ECO:0000256" key="3">
    <source>
        <dbReference type="ARBA" id="ARBA00022692"/>
    </source>
</evidence>
<proteinExistence type="predicted"/>
<name>A0A9D1EXG6_9BACT</name>
<dbReference type="EMBL" id="DVIU01000045">
    <property type="protein sequence ID" value="HIS35454.1"/>
    <property type="molecule type" value="Genomic_DNA"/>
</dbReference>
<feature type="transmembrane region" description="Helical" evidence="6">
    <location>
        <begin position="226"/>
        <end position="244"/>
    </location>
</feature>
<feature type="transmembrane region" description="Helical" evidence="6">
    <location>
        <begin position="455"/>
        <end position="475"/>
    </location>
</feature>
<feature type="transmembrane region" description="Helical" evidence="6">
    <location>
        <begin position="184"/>
        <end position="205"/>
    </location>
</feature>
<evidence type="ECO:0000256" key="6">
    <source>
        <dbReference type="SAM" id="Phobius"/>
    </source>
</evidence>
<dbReference type="GO" id="GO:0005886">
    <property type="term" value="C:plasma membrane"/>
    <property type="evidence" value="ECO:0007669"/>
    <property type="project" value="UniProtKB-SubCell"/>
</dbReference>
<feature type="transmembrane region" description="Helical" evidence="6">
    <location>
        <begin position="399"/>
        <end position="420"/>
    </location>
</feature>
<keyword evidence="5 6" id="KW-0472">Membrane</keyword>
<organism evidence="7 8">
    <name type="scientific">Candidatus Scatousia excrementigallinarum</name>
    <dbReference type="NCBI Taxonomy" id="2840935"/>
    <lineage>
        <taxon>Bacteria</taxon>
        <taxon>Candidatus Scatousia</taxon>
    </lineage>
</organism>
<protein>
    <submittedName>
        <fullName evidence="7">Oligosaccharide flippase family protein</fullName>
    </submittedName>
</protein>
<evidence type="ECO:0000256" key="4">
    <source>
        <dbReference type="ARBA" id="ARBA00022989"/>
    </source>
</evidence>
<feature type="transmembrane region" description="Helical" evidence="6">
    <location>
        <begin position="344"/>
        <end position="362"/>
    </location>
</feature>
<feature type="transmembrane region" description="Helical" evidence="6">
    <location>
        <begin position="374"/>
        <end position="393"/>
    </location>
</feature>
<sequence length="486" mass="55041">MMEFVENKEEEKIQLKAIFRDMLKYSPSKICGMLGNAVIVPVYTSLLPPEQYGLYSLSIALLSFLCILFSDWVGLSGLRFFRQHQLAQDLPSYLSILVTILGFNILAMFLIAFVFREHFYSFFKIQPVYFLAILLLIIPVAIRALLFQLLRAQLKSVAFTFSTILNQILTIGLSVFFIKVFHMGAIALLLGMAISISLIDILLIYQSNIWAYFRLPKLKPGVLLPIFAYGIPIAATSLSAWIINQSNKFIMNNISGFTDVGYVGVAYGVTLPLLMTIFSIITVAAIPRIIRMYEAKIDVRPIISRFTGYYILISLPVVTVMSLYAQDFVAIFSAPKFHEAFRLIPYFAFGTFFMGLTDYTTLQYHLANKTYIDFIIKLISGIVGIALNIILIPKIGLEGVGVATLGANFLYYFLSIIIVLPGLRLLYPVRIIFGMLLSFLPMGFIHYLFLDIPSLTPIIKMIVLMLIFYVCYFAINNNMFKRNINC</sequence>
<dbReference type="PANTHER" id="PTHR30250:SF11">
    <property type="entry name" value="O-ANTIGEN TRANSPORTER-RELATED"/>
    <property type="match status" value="1"/>
</dbReference>
<feature type="transmembrane region" description="Helical" evidence="6">
    <location>
        <begin position="158"/>
        <end position="178"/>
    </location>
</feature>
<dbReference type="InterPro" id="IPR050833">
    <property type="entry name" value="Poly_Biosynth_Transport"/>
</dbReference>
<dbReference type="Proteomes" id="UP000823928">
    <property type="component" value="Unassembled WGS sequence"/>
</dbReference>